<keyword evidence="1" id="KW-0812">Transmembrane</keyword>
<dbReference type="Proteomes" id="UP001175228">
    <property type="component" value="Unassembled WGS sequence"/>
</dbReference>
<feature type="transmembrane region" description="Helical" evidence="1">
    <location>
        <begin position="124"/>
        <end position="146"/>
    </location>
</feature>
<evidence type="ECO:0000313" key="2">
    <source>
        <dbReference type="EMBL" id="KAK0481140.1"/>
    </source>
</evidence>
<feature type="transmembrane region" description="Helical" evidence="1">
    <location>
        <begin position="40"/>
        <end position="62"/>
    </location>
</feature>
<feature type="transmembrane region" description="Helical" evidence="1">
    <location>
        <begin position="7"/>
        <end position="28"/>
    </location>
</feature>
<proteinExistence type="predicted"/>
<dbReference type="EMBL" id="JAUEPU010000074">
    <property type="protein sequence ID" value="KAK0481140.1"/>
    <property type="molecule type" value="Genomic_DNA"/>
</dbReference>
<keyword evidence="3" id="KW-1185">Reference proteome</keyword>
<gene>
    <name evidence="2" type="ORF">EDD18DRAFT_1468251</name>
</gene>
<protein>
    <submittedName>
        <fullName evidence="2">Uncharacterized protein</fullName>
    </submittedName>
</protein>
<feature type="transmembrane region" description="Helical" evidence="1">
    <location>
        <begin position="167"/>
        <end position="185"/>
    </location>
</feature>
<keyword evidence="1" id="KW-1133">Transmembrane helix</keyword>
<keyword evidence="1" id="KW-0472">Membrane</keyword>
<organism evidence="2 3">
    <name type="scientific">Armillaria luteobubalina</name>
    <dbReference type="NCBI Taxonomy" id="153913"/>
    <lineage>
        <taxon>Eukaryota</taxon>
        <taxon>Fungi</taxon>
        <taxon>Dikarya</taxon>
        <taxon>Basidiomycota</taxon>
        <taxon>Agaricomycotina</taxon>
        <taxon>Agaricomycetes</taxon>
        <taxon>Agaricomycetidae</taxon>
        <taxon>Agaricales</taxon>
        <taxon>Marasmiineae</taxon>
        <taxon>Physalacriaceae</taxon>
        <taxon>Armillaria</taxon>
    </lineage>
</organism>
<dbReference type="AlphaFoldDB" id="A0AA39UJA1"/>
<accession>A0AA39UJA1</accession>
<comment type="caution">
    <text evidence="2">The sequence shown here is derived from an EMBL/GenBank/DDBJ whole genome shotgun (WGS) entry which is preliminary data.</text>
</comment>
<sequence length="296" mass="32524">MVSLIVFLYICATVYVASDWVYAIYYSIENGNDSSSLVYSLYRTSVVALGIITGTNDAITIWRCWIVWGCRWSFIIPAILLLLAQGVCGCFAFQKTVHDAVTTTSTLYKAVTAPETPMQINWTMMFLSFSLGTTLWCTTFIIYRILTVKKCTDDCTGTRAYHRVIEILVESASLNVVGLIGWIILNNINVVASFYAPSLYISLTAISPTLIVARVASGHARPDDDWQANNVGSSLRFGSVVHSTSTAAGNELSPDIDLEHGGSGRVMVASRRMIYAEKGTDAPKKRRPEAICDRVG</sequence>
<evidence type="ECO:0000313" key="3">
    <source>
        <dbReference type="Proteomes" id="UP001175228"/>
    </source>
</evidence>
<reference evidence="2" key="1">
    <citation type="submission" date="2023-06" db="EMBL/GenBank/DDBJ databases">
        <authorList>
            <consortium name="Lawrence Berkeley National Laboratory"/>
            <person name="Ahrendt S."/>
            <person name="Sahu N."/>
            <person name="Indic B."/>
            <person name="Wong-Bajracharya J."/>
            <person name="Merenyi Z."/>
            <person name="Ke H.-M."/>
            <person name="Monk M."/>
            <person name="Kocsube S."/>
            <person name="Drula E."/>
            <person name="Lipzen A."/>
            <person name="Balint B."/>
            <person name="Henrissat B."/>
            <person name="Andreopoulos B."/>
            <person name="Martin F.M."/>
            <person name="Harder C.B."/>
            <person name="Rigling D."/>
            <person name="Ford K.L."/>
            <person name="Foster G.D."/>
            <person name="Pangilinan J."/>
            <person name="Papanicolaou A."/>
            <person name="Barry K."/>
            <person name="LaButti K."/>
            <person name="Viragh M."/>
            <person name="Koriabine M."/>
            <person name="Yan M."/>
            <person name="Riley R."/>
            <person name="Champramary S."/>
            <person name="Plett K.L."/>
            <person name="Tsai I.J."/>
            <person name="Slot J."/>
            <person name="Sipos G."/>
            <person name="Plett J."/>
            <person name="Nagy L.G."/>
            <person name="Grigoriev I.V."/>
        </authorList>
    </citation>
    <scope>NUCLEOTIDE SEQUENCE</scope>
    <source>
        <strain evidence="2">HWK02</strain>
    </source>
</reference>
<feature type="transmembrane region" description="Helical" evidence="1">
    <location>
        <begin position="191"/>
        <end position="213"/>
    </location>
</feature>
<feature type="transmembrane region" description="Helical" evidence="1">
    <location>
        <begin position="74"/>
        <end position="94"/>
    </location>
</feature>
<name>A0AA39UJA1_9AGAR</name>
<evidence type="ECO:0000256" key="1">
    <source>
        <dbReference type="SAM" id="Phobius"/>
    </source>
</evidence>